<comment type="caution">
    <text evidence="2">The sequence shown here is derived from an EMBL/GenBank/DDBJ whole genome shotgun (WGS) entry which is preliminary data.</text>
</comment>
<dbReference type="InterPro" id="IPR043741">
    <property type="entry name" value="DUF5686"/>
</dbReference>
<dbReference type="Pfam" id="PF13715">
    <property type="entry name" value="CarbopepD_reg_2"/>
    <property type="match status" value="1"/>
</dbReference>
<dbReference type="RefSeq" id="WP_110831762.1">
    <property type="nucleotide sequence ID" value="NZ_QKLU01000004.1"/>
</dbReference>
<dbReference type="AlphaFoldDB" id="A0A318UDE3"/>
<protein>
    <submittedName>
        <fullName evidence="2">Carboxypeptidase-like protein</fullName>
    </submittedName>
</protein>
<keyword evidence="2" id="KW-0645">Protease</keyword>
<dbReference type="EMBL" id="QKLU01000004">
    <property type="protein sequence ID" value="PYF74442.1"/>
    <property type="molecule type" value="Genomic_DNA"/>
</dbReference>
<dbReference type="GO" id="GO:0004180">
    <property type="term" value="F:carboxypeptidase activity"/>
    <property type="evidence" value="ECO:0007669"/>
    <property type="project" value="UniProtKB-KW"/>
</dbReference>
<keyword evidence="3" id="KW-1185">Reference proteome</keyword>
<evidence type="ECO:0000256" key="1">
    <source>
        <dbReference type="SAM" id="SignalP"/>
    </source>
</evidence>
<accession>A0A318UDE3</accession>
<dbReference type="SUPFAM" id="SSF49464">
    <property type="entry name" value="Carboxypeptidase regulatory domain-like"/>
    <property type="match status" value="1"/>
</dbReference>
<keyword evidence="1" id="KW-0732">Signal</keyword>
<dbReference type="Proteomes" id="UP000248198">
    <property type="component" value="Unassembled WGS sequence"/>
</dbReference>
<keyword evidence="2" id="KW-0121">Carboxypeptidase</keyword>
<name>A0A318UDE3_9SPHI</name>
<evidence type="ECO:0000313" key="3">
    <source>
        <dbReference type="Proteomes" id="UP000248198"/>
    </source>
</evidence>
<organism evidence="2 3">
    <name type="scientific">Pedobacter nutrimenti</name>
    <dbReference type="NCBI Taxonomy" id="1241337"/>
    <lineage>
        <taxon>Bacteria</taxon>
        <taxon>Pseudomonadati</taxon>
        <taxon>Bacteroidota</taxon>
        <taxon>Sphingobacteriia</taxon>
        <taxon>Sphingobacteriales</taxon>
        <taxon>Sphingobacteriaceae</taxon>
        <taxon>Pedobacter</taxon>
    </lineage>
</organism>
<dbReference type="InterPro" id="IPR008969">
    <property type="entry name" value="CarboxyPept-like_regulatory"/>
</dbReference>
<proteinExistence type="predicted"/>
<dbReference type="OrthoDB" id="983143at2"/>
<dbReference type="Pfam" id="PF18939">
    <property type="entry name" value="DUF5686"/>
    <property type="match status" value="1"/>
</dbReference>
<gene>
    <name evidence="2" type="ORF">B0O44_104613</name>
</gene>
<keyword evidence="2" id="KW-0378">Hydrolase</keyword>
<sequence length="820" mass="93474">MKKLLFLLCALLFTQFCFSQQFTLKGVTTDKEKNILPFASVYIQGSSKGTSANSNGEFQLKLDKGKYNLVFRAVGYVQLIKEVEVNGDTELSVAMQAEVYQLKDVVIKAGAEDPAYEIIRNAIKKRKQHLTEVKAFSCDTYIKGVTKLKNAPKKFLGRNIQDDLKNMGLDSGKRGILYLSESVSKFNFQQPGKINEEMISSKVSGNSNGFSFNQATDFLVSFYKNIVDIGELSRVGFVSPIAENAMLFYRYKFIGTFREGGNWINKIQVISRRKYDQVFNGYIYIIDDSWRIHSIDLAITNNSMIEGIDSLRIKQQYIPVKNEKWMLASQRYDYSGGIFSFKFEGTYTGVFSNYDVEPNFPPKFFTNRVLKVNAGSNKKDSAYWAGIRPVLLTPEEKRDYVKKDSIRLVRSSDKYKDSIDRKANKLKPLKVLLTGYTHRNTKEKESWGINSPVLSVNYNTVEGWVYSPELSYRKTLKDSSSLSMKFNPRYGFENKKLSANGSIGYVYNRKRRAYLGISGGTSYTDFNTEYGAIPPLFNTFSTLFAKENILKLFKKDFVKIYSGRELSNGLYLSGNIEYANRTPLLNTSFRTAGDFPDKQFTANNPYPSFENNYAFSANKALTLGLKLNIAFAQSYIERPDFTIRQGSKYPKLELEYRKGIKGAFDSDVDFDYAGIRVFDSNKKLGILGAFKYSAAAGKFLNRDKMYYMDFKHFAGSDIFLYTQFTDGFMMLSPYEYSTGKEFLEAHAEHNFGGLFLSKIPLFKKLKLEEVIGVNYLTSDVIKNYAEAYIGIQRFGLRFNLVKTFNYKNGSSTGFRVSAGF</sequence>
<feature type="signal peptide" evidence="1">
    <location>
        <begin position="1"/>
        <end position="19"/>
    </location>
</feature>
<reference evidence="2 3" key="1">
    <citation type="submission" date="2018-06" db="EMBL/GenBank/DDBJ databases">
        <title>Genomic Encyclopedia of Archaeal and Bacterial Type Strains, Phase II (KMG-II): from individual species to whole genera.</title>
        <authorList>
            <person name="Goeker M."/>
        </authorList>
    </citation>
    <scope>NUCLEOTIDE SEQUENCE [LARGE SCALE GENOMIC DNA]</scope>
    <source>
        <strain evidence="2 3">DSM 27372</strain>
    </source>
</reference>
<feature type="chain" id="PRO_5016405274" evidence="1">
    <location>
        <begin position="20"/>
        <end position="820"/>
    </location>
</feature>
<evidence type="ECO:0000313" key="2">
    <source>
        <dbReference type="EMBL" id="PYF74442.1"/>
    </source>
</evidence>
<dbReference type="Gene3D" id="2.60.40.1120">
    <property type="entry name" value="Carboxypeptidase-like, regulatory domain"/>
    <property type="match status" value="1"/>
</dbReference>